<reference evidence="2" key="2">
    <citation type="submission" date="2024-10" db="UniProtKB">
        <authorList>
            <consortium name="EnsemblProtists"/>
        </authorList>
    </citation>
    <scope>IDENTIFICATION</scope>
</reference>
<proteinExistence type="predicted"/>
<evidence type="ECO:0000313" key="3">
    <source>
        <dbReference type="Proteomes" id="UP000013827"/>
    </source>
</evidence>
<sequence length="1481" mass="157665">MSLSVASISLAPRNYAQEERQRKKRLFIRVPDPDESAPAPPPCHIQLLLDSRAATPQSASSPLDGLRAPGAGRGLEGRLRDTIRPQLAAVARAGPDVDTAEDRTEDEIFTVLLARDQEEAFGPRPSTITVPLLPPRRCGLGNWDEDSLAALLAGCHSAPARDEQQVRLVEATRARLFRPSWHLRAPAQPAERASCLGVRLSAEASAHAFTAREAAAAFKRLCTPLAEWLPPPKKGHATEPGLVSLDSLLGGLREHEPACSPMATPEQRRAPLASLASARQRSDRLRKLTAMDPLALGVDQPAARRLWLGDTMRDDLTPAPSGIPTLEEPLLPYHLEARPRPEHLVSLESLLAGQPPQLLLTAQGETATGIAREQLSAQMARLIASVMRGMGPRLGLFIAPSEEALATSEGRGLPPSVQAAVAGRDRDSDSLATLLLPTRPTTPHAQLGRQGRSAPSVSAMLGARTEEVNSIRQQLLRPTLPHGTPRRRRVHSKAAVWQAGAAASGRLPPVPSEARILRQSRDAAQSLSRKRSAPDPSPLWRSPARPRLLDVGEEEQMGDTAEGLHREPAGTVRRLGLVAANPTPTVLAPALDREWQALELDESLADSVSAYFAAKRGGPAAGRTEAASARPGSAAMARAGEEALVVKLEKAAKRGGVLAVLPESVSHALPMLAAALLHALVPHEHASALWLLPYGNVAEARQFWLHLGSSIEVRELSEPPGTGREPPLERGEVGLLALESIAAVPASGAPAPCAAPLVVATLSPPDLPTCGAIGRFLSAASGPQLVALVCGLPDDDAQSLLPMCKALGATHLHLRSGEDADVIELARQRRVHSFGVPRALALVGEELCELAENLLHQAQRRMEGLAGVALCASALRQAIDRFPRGGDSKAFKSLLACLCARQASESIGHADAAGFRSLLDGWAKSLKHQSACRPHPALASLVEGKEAVASAIARVDESMRRAVRAALGSAIDEGFGSARSGGVAGEPLLRQADGQHHGAAARHGVIGFASQRLLPAVRSECEQALRRGSDAEAGLSVQVVAVDEGMEPQHVLNLIQRSRQMAGGGGTGAALLLLLPHDKLLQFDVFPWAEFRLYIEANEENVPPLHLRAQLLQPLLSVHVLRPYEAPDAPGDEGAVGGEPSDGVAPPETELPGGKDGPAASEALREAARLLRRSHGGRYDDSINLEAVHARKQGSAARSDGSGSRRSDTHPSGAGAIPWPVMIGEALLEAPRLHRLLRRKGLQLIETSSPLPHLFLDPSSGLLACDAPALLRPEELAKAVSLCESRGARTCHGISAAHVWPQLGRLLAETSACSLKLSVRVTPWAQAWRALQRILLAHRPAASEWPWGDDAAAEETEHERLLQSCGLSAWAARKVVRQHTLRSFLALSPQTRADYFNGVVHAHAPPHGRGDAQDESQALRRRRLGFTGQADSSGQTHLCWNAAADSSAPVQQARPAAARGHRASRPPQAGGAHKKRRWGDR</sequence>
<accession>A0A0D3J8J5</accession>
<feature type="region of interest" description="Disordered" evidence="1">
    <location>
        <begin position="476"/>
        <end position="549"/>
    </location>
</feature>
<evidence type="ECO:0000256" key="1">
    <source>
        <dbReference type="SAM" id="MobiDB-lite"/>
    </source>
</evidence>
<keyword evidence="3" id="KW-1185">Reference proteome</keyword>
<dbReference type="GeneID" id="17265376"/>
<organism evidence="2 3">
    <name type="scientific">Emiliania huxleyi (strain CCMP1516)</name>
    <dbReference type="NCBI Taxonomy" id="280463"/>
    <lineage>
        <taxon>Eukaryota</taxon>
        <taxon>Haptista</taxon>
        <taxon>Haptophyta</taxon>
        <taxon>Prymnesiophyceae</taxon>
        <taxon>Isochrysidales</taxon>
        <taxon>Noelaerhabdaceae</taxon>
        <taxon>Emiliania</taxon>
    </lineage>
</organism>
<reference evidence="3" key="1">
    <citation type="journal article" date="2013" name="Nature">
        <title>Pan genome of the phytoplankton Emiliania underpins its global distribution.</title>
        <authorList>
            <person name="Read B.A."/>
            <person name="Kegel J."/>
            <person name="Klute M.J."/>
            <person name="Kuo A."/>
            <person name="Lefebvre S.C."/>
            <person name="Maumus F."/>
            <person name="Mayer C."/>
            <person name="Miller J."/>
            <person name="Monier A."/>
            <person name="Salamov A."/>
            <person name="Young J."/>
            <person name="Aguilar M."/>
            <person name="Claverie J.M."/>
            <person name="Frickenhaus S."/>
            <person name="Gonzalez K."/>
            <person name="Herman E.K."/>
            <person name="Lin Y.C."/>
            <person name="Napier J."/>
            <person name="Ogata H."/>
            <person name="Sarno A.F."/>
            <person name="Shmutz J."/>
            <person name="Schroeder D."/>
            <person name="de Vargas C."/>
            <person name="Verret F."/>
            <person name="von Dassow P."/>
            <person name="Valentin K."/>
            <person name="Van de Peer Y."/>
            <person name="Wheeler G."/>
            <person name="Dacks J.B."/>
            <person name="Delwiche C.F."/>
            <person name="Dyhrman S.T."/>
            <person name="Glockner G."/>
            <person name="John U."/>
            <person name="Richards T."/>
            <person name="Worden A.Z."/>
            <person name="Zhang X."/>
            <person name="Grigoriev I.V."/>
            <person name="Allen A.E."/>
            <person name="Bidle K."/>
            <person name="Borodovsky M."/>
            <person name="Bowler C."/>
            <person name="Brownlee C."/>
            <person name="Cock J.M."/>
            <person name="Elias M."/>
            <person name="Gladyshev V.N."/>
            <person name="Groth M."/>
            <person name="Guda C."/>
            <person name="Hadaegh A."/>
            <person name="Iglesias-Rodriguez M.D."/>
            <person name="Jenkins J."/>
            <person name="Jones B.M."/>
            <person name="Lawson T."/>
            <person name="Leese F."/>
            <person name="Lindquist E."/>
            <person name="Lobanov A."/>
            <person name="Lomsadze A."/>
            <person name="Malik S.B."/>
            <person name="Marsh M.E."/>
            <person name="Mackinder L."/>
            <person name="Mock T."/>
            <person name="Mueller-Roeber B."/>
            <person name="Pagarete A."/>
            <person name="Parker M."/>
            <person name="Probert I."/>
            <person name="Quesneville H."/>
            <person name="Raines C."/>
            <person name="Rensing S.A."/>
            <person name="Riano-Pachon D.M."/>
            <person name="Richier S."/>
            <person name="Rokitta S."/>
            <person name="Shiraiwa Y."/>
            <person name="Soanes D.M."/>
            <person name="van der Giezen M."/>
            <person name="Wahlund T.M."/>
            <person name="Williams B."/>
            <person name="Wilson W."/>
            <person name="Wolfe G."/>
            <person name="Wurch L.L."/>
        </authorList>
    </citation>
    <scope>NUCLEOTIDE SEQUENCE</scope>
</reference>
<feature type="region of interest" description="Disordered" evidence="1">
    <location>
        <begin position="54"/>
        <end position="76"/>
    </location>
</feature>
<dbReference type="HOGENOM" id="CLU_249660_0_0_1"/>
<dbReference type="KEGG" id="ehx:EMIHUDRAFT_242511"/>
<feature type="compositionally biased region" description="Low complexity" evidence="1">
    <location>
        <begin position="494"/>
        <end position="503"/>
    </location>
</feature>
<feature type="compositionally biased region" description="Low complexity" evidence="1">
    <location>
        <begin position="1446"/>
        <end position="1458"/>
    </location>
</feature>
<dbReference type="Proteomes" id="UP000013827">
    <property type="component" value="Unassembled WGS sequence"/>
</dbReference>
<feature type="region of interest" description="Disordered" evidence="1">
    <location>
        <begin position="1443"/>
        <end position="1481"/>
    </location>
</feature>
<feature type="region of interest" description="Disordered" evidence="1">
    <location>
        <begin position="438"/>
        <end position="457"/>
    </location>
</feature>
<feature type="compositionally biased region" description="Basic residues" evidence="1">
    <location>
        <begin position="1472"/>
        <end position="1481"/>
    </location>
</feature>
<protein>
    <submittedName>
        <fullName evidence="2">Uncharacterized protein</fullName>
    </submittedName>
</protein>
<feature type="region of interest" description="Disordered" evidence="1">
    <location>
        <begin position="1190"/>
        <end position="1217"/>
    </location>
</feature>
<dbReference type="RefSeq" id="XP_005772259.1">
    <property type="nucleotide sequence ID" value="XM_005772202.1"/>
</dbReference>
<name>A0A0D3J8J5_EMIH1</name>
<dbReference type="EnsemblProtists" id="EOD19830">
    <property type="protein sequence ID" value="EOD19830"/>
    <property type="gene ID" value="EMIHUDRAFT_242511"/>
</dbReference>
<feature type="region of interest" description="Disordered" evidence="1">
    <location>
        <begin position="1124"/>
        <end position="1159"/>
    </location>
</feature>
<dbReference type="PaxDb" id="2903-EOD19830"/>
<evidence type="ECO:0000313" key="2">
    <source>
        <dbReference type="EnsemblProtists" id="EOD19830"/>
    </source>
</evidence>